<comment type="caution">
    <text evidence="12">The sequence shown here is derived from an EMBL/GenBank/DDBJ whole genome shotgun (WGS) entry which is preliminary data.</text>
</comment>
<name>U7TXR0_FUSNU</name>
<dbReference type="NCBIfam" id="TIGR00663">
    <property type="entry name" value="dnan"/>
    <property type="match status" value="1"/>
</dbReference>
<dbReference type="GO" id="GO:0009360">
    <property type="term" value="C:DNA polymerase III complex"/>
    <property type="evidence" value="ECO:0007669"/>
    <property type="project" value="InterPro"/>
</dbReference>
<dbReference type="PANTHER" id="PTHR30478:SF0">
    <property type="entry name" value="BETA SLIDING CLAMP"/>
    <property type="match status" value="1"/>
</dbReference>
<keyword evidence="3" id="KW-0963">Cytoplasm</keyword>
<dbReference type="SUPFAM" id="SSF55979">
    <property type="entry name" value="DNA clamp"/>
    <property type="match status" value="3"/>
</dbReference>
<dbReference type="InterPro" id="IPR022635">
    <property type="entry name" value="DNA_polIII_beta_C"/>
</dbReference>
<dbReference type="InterPro" id="IPR022637">
    <property type="entry name" value="DNA_polIII_beta_cen"/>
</dbReference>
<dbReference type="EMBL" id="AXNV01000002">
    <property type="protein sequence ID" value="ERT49200.1"/>
    <property type="molecule type" value="Genomic_DNA"/>
</dbReference>
<proteinExistence type="inferred from homology"/>
<keyword evidence="6" id="KW-0235">DNA replication</keyword>
<evidence type="ECO:0000256" key="8">
    <source>
        <dbReference type="ARBA" id="ARBA00023125"/>
    </source>
</evidence>
<keyword evidence="8" id="KW-0238">DNA-binding</keyword>
<feature type="domain" description="DNA polymerase III beta sliding clamp central" evidence="10">
    <location>
        <begin position="134"/>
        <end position="247"/>
    </location>
</feature>
<feature type="domain" description="DNA polymerase III beta sliding clamp C-terminal" evidence="11">
    <location>
        <begin position="258"/>
        <end position="379"/>
    </location>
</feature>
<dbReference type="GO" id="GO:0003677">
    <property type="term" value="F:DNA binding"/>
    <property type="evidence" value="ECO:0007669"/>
    <property type="project" value="UniProtKB-KW"/>
</dbReference>
<dbReference type="InterPro" id="IPR001001">
    <property type="entry name" value="DNA_polIII_beta"/>
</dbReference>
<keyword evidence="4" id="KW-0808">Transferase</keyword>
<dbReference type="Gene3D" id="3.10.150.10">
    <property type="entry name" value="DNA Polymerase III, subunit A, domain 2"/>
    <property type="match status" value="1"/>
</dbReference>
<dbReference type="Pfam" id="PF00712">
    <property type="entry name" value="DNA_pol3_beta"/>
    <property type="match status" value="1"/>
</dbReference>
<dbReference type="Pfam" id="PF02767">
    <property type="entry name" value="DNA_pol3_beta_2"/>
    <property type="match status" value="1"/>
</dbReference>
<organism evidence="12">
    <name type="scientific">Fusobacterium nucleatum CTI-6</name>
    <dbReference type="NCBI Taxonomy" id="1316587"/>
    <lineage>
        <taxon>Bacteria</taxon>
        <taxon>Fusobacteriati</taxon>
        <taxon>Fusobacteriota</taxon>
        <taxon>Fusobacteriia</taxon>
        <taxon>Fusobacteriales</taxon>
        <taxon>Fusobacteriaceae</taxon>
        <taxon>Fusobacterium</taxon>
    </lineage>
</organism>
<dbReference type="Gene3D" id="3.70.10.10">
    <property type="match status" value="1"/>
</dbReference>
<evidence type="ECO:0000256" key="5">
    <source>
        <dbReference type="ARBA" id="ARBA00022695"/>
    </source>
</evidence>
<dbReference type="PANTHER" id="PTHR30478">
    <property type="entry name" value="DNA POLYMERASE III SUBUNIT BETA"/>
    <property type="match status" value="1"/>
</dbReference>
<keyword evidence="7" id="KW-0239">DNA-directed DNA polymerase</keyword>
<dbReference type="InterPro" id="IPR022634">
    <property type="entry name" value="DNA_polIII_beta_N"/>
</dbReference>
<accession>U7TXR0</accession>
<evidence type="ECO:0000256" key="6">
    <source>
        <dbReference type="ARBA" id="ARBA00022705"/>
    </source>
</evidence>
<dbReference type="AlphaFoldDB" id="U7TXR0"/>
<evidence type="ECO:0000313" key="12">
    <source>
        <dbReference type="EMBL" id="ERT49200.1"/>
    </source>
</evidence>
<keyword evidence="5" id="KW-0548">Nucleotidyltransferase</keyword>
<dbReference type="CDD" id="cd00140">
    <property type="entry name" value="beta_clamp"/>
    <property type="match status" value="1"/>
</dbReference>
<evidence type="ECO:0000259" key="11">
    <source>
        <dbReference type="Pfam" id="PF02768"/>
    </source>
</evidence>
<comment type="similarity">
    <text evidence="2">Belongs to the beta sliding clamp family.</text>
</comment>
<sequence>MHIKVNRQNFLSAIRIVEKSIKENKIKPILSCIYAKVKGNKIYFTGTNLDTTIKTSIDVNEVIREGEVAFYYSIIDEYLKEIKDEFVVLRVENGNILFIETEDSTTEYDVFSAEDYPNTFENIILNENNFKFEMPSQELVTIFENVLFSADTPDNIAMNCIRIESILKHLHFVSTNTYRLTFLKKNIDKDIPDFSVSVPADTISSIIKIIKGLDNEVIKIYKEDAHLYFQYKDTTIITKLIELRFPNYAEILSNISYDKKLYINNEKLTNLLKRILIFSRSNSESKYSSTYEFKHSEENNNNNKMSISALNEIARINEELDVNFEGEDLKISLNSKYLLEFIQNIPKEKELVLEFMYSNSAVKVYEKDNDEYIYILMPLALRE</sequence>
<evidence type="ECO:0000256" key="3">
    <source>
        <dbReference type="ARBA" id="ARBA00022490"/>
    </source>
</evidence>
<dbReference type="GO" id="GO:0008408">
    <property type="term" value="F:3'-5' exonuclease activity"/>
    <property type="evidence" value="ECO:0007669"/>
    <property type="project" value="InterPro"/>
</dbReference>
<reference evidence="12" key="1">
    <citation type="submission" date="2013-10" db="EMBL/GenBank/DDBJ databases">
        <title>The Genome Sequence of Fusobacterium nucleatum CTI-6.</title>
        <authorList>
            <consortium name="The Broad Institute Genomics Platform"/>
            <person name="Earl A."/>
            <person name="Ward D."/>
            <person name="Feldgarden M."/>
            <person name="Gevers D."/>
            <person name="Kostic A."/>
            <person name="Garrett W."/>
            <person name="Young S.K."/>
            <person name="Zeng Q."/>
            <person name="Gargeya S."/>
            <person name="Fitzgerald M."/>
            <person name="Abouelleil A."/>
            <person name="Alvarado L."/>
            <person name="Berlin A.M."/>
            <person name="Chapman S.B."/>
            <person name="Gainer-Dewar J."/>
            <person name="Goldberg J."/>
            <person name="Gnerre S."/>
            <person name="Griggs A."/>
            <person name="Gujja S."/>
            <person name="Hansen M."/>
            <person name="Howarth C."/>
            <person name="Imamovic A."/>
            <person name="Ireland A."/>
            <person name="Larimer J."/>
            <person name="McCowan C."/>
            <person name="Murphy C."/>
            <person name="Pearson M."/>
            <person name="Poon T.W."/>
            <person name="Priest M."/>
            <person name="Roberts A."/>
            <person name="Saif S."/>
            <person name="Shea T."/>
            <person name="Sykes S."/>
            <person name="Wortman J."/>
            <person name="Nusbaum C."/>
            <person name="Birren B."/>
        </authorList>
    </citation>
    <scope>NUCLEOTIDE SEQUENCE [LARGE SCALE GENOMIC DNA]</scope>
    <source>
        <strain evidence="12">CTI-6</strain>
    </source>
</reference>
<evidence type="ECO:0000259" key="10">
    <source>
        <dbReference type="Pfam" id="PF02767"/>
    </source>
</evidence>
<dbReference type="GO" id="GO:0005737">
    <property type="term" value="C:cytoplasm"/>
    <property type="evidence" value="ECO:0007669"/>
    <property type="project" value="UniProtKB-SubCell"/>
</dbReference>
<dbReference type="SMART" id="SM00480">
    <property type="entry name" value="POL3Bc"/>
    <property type="match status" value="1"/>
</dbReference>
<protein>
    <submittedName>
        <fullName evidence="12">DNA polymerase III, beta subunit</fullName>
    </submittedName>
</protein>
<evidence type="ECO:0000259" key="9">
    <source>
        <dbReference type="Pfam" id="PF00712"/>
    </source>
</evidence>
<evidence type="ECO:0000256" key="2">
    <source>
        <dbReference type="ARBA" id="ARBA00010752"/>
    </source>
</evidence>
<evidence type="ECO:0000256" key="1">
    <source>
        <dbReference type="ARBA" id="ARBA00004496"/>
    </source>
</evidence>
<comment type="subcellular location">
    <subcellularLocation>
        <location evidence="1">Cytoplasm</location>
    </subcellularLocation>
</comment>
<dbReference type="Pfam" id="PF02768">
    <property type="entry name" value="DNA_pol3_beta_3"/>
    <property type="match status" value="1"/>
</dbReference>
<gene>
    <name evidence="12" type="ORF">HMPREF1767_00339</name>
</gene>
<dbReference type="GO" id="GO:0006271">
    <property type="term" value="P:DNA strand elongation involved in DNA replication"/>
    <property type="evidence" value="ECO:0007669"/>
    <property type="project" value="TreeGrafter"/>
</dbReference>
<evidence type="ECO:0000256" key="4">
    <source>
        <dbReference type="ARBA" id="ARBA00022679"/>
    </source>
</evidence>
<feature type="domain" description="DNA polymerase III beta sliding clamp N-terminal" evidence="9">
    <location>
        <begin position="1"/>
        <end position="118"/>
    </location>
</feature>
<dbReference type="PATRIC" id="fig|1316587.3.peg.337"/>
<dbReference type="InterPro" id="IPR046938">
    <property type="entry name" value="DNA_clamp_sf"/>
</dbReference>
<dbReference type="GO" id="GO:0003887">
    <property type="term" value="F:DNA-directed DNA polymerase activity"/>
    <property type="evidence" value="ECO:0007669"/>
    <property type="project" value="UniProtKB-KW"/>
</dbReference>
<evidence type="ECO:0000256" key="7">
    <source>
        <dbReference type="ARBA" id="ARBA00022932"/>
    </source>
</evidence>